<keyword evidence="12" id="KW-1185">Reference proteome</keyword>
<evidence type="ECO:0000256" key="4">
    <source>
        <dbReference type="ARBA" id="ARBA00022679"/>
    </source>
</evidence>
<feature type="domain" description="GtrA/DPMS transmembrane" evidence="10">
    <location>
        <begin position="237"/>
        <end position="353"/>
    </location>
</feature>
<dbReference type="GO" id="GO:0016020">
    <property type="term" value="C:membrane"/>
    <property type="evidence" value="ECO:0007669"/>
    <property type="project" value="UniProtKB-SubCell"/>
</dbReference>
<sequence>MELSIVIPTYNERDNVVAIASRIQASLPAGTGYEILFVDDSSDDTPEILKQLDKKDSHVRWFHRSNRRGLAQAVAEGIEASDSEYIIVMDADLQHPPEILPLIVERLRQYDVVIPSRFIPGGSDGGLNGWRKLVSWVARKLANLAIRRLRDISDATSGYFGLRRAVVDHIRLEPVGWKILLEILVKGKYRTVHELPYSFAVRDQGVSKMCLREQWNYLRHVARLLWTSPQDMRFILFCLIGAIGVVVNMKLLNFFINLGLWGDLQASCMASFLAMVHNFLLNNWLTWRDRSLAPGSLIKRFPPYLMVSCLGILVTGLTAKGFTLLGWDIYAGQFAGIVAAACWSFTLNNRWVWLLPAPSCEPAKLVVTQESVLEKVIDETVL</sequence>
<dbReference type="InterPro" id="IPR007267">
    <property type="entry name" value="GtrA_DPMS_TM"/>
</dbReference>
<dbReference type="GO" id="GO:0006488">
    <property type="term" value="P:dolichol-linked oligosaccharide biosynthetic process"/>
    <property type="evidence" value="ECO:0007669"/>
    <property type="project" value="TreeGrafter"/>
</dbReference>
<protein>
    <submittedName>
        <fullName evidence="11">Dolichol-phosphate mannosyltransferase</fullName>
    </submittedName>
</protein>
<dbReference type="Pfam" id="PF00535">
    <property type="entry name" value="Glycos_transf_2"/>
    <property type="match status" value="1"/>
</dbReference>
<feature type="transmembrane region" description="Helical" evidence="8">
    <location>
        <begin position="234"/>
        <end position="258"/>
    </location>
</feature>
<name>A0A1H8Y529_9FIRM</name>
<dbReference type="Proteomes" id="UP000198847">
    <property type="component" value="Unassembled WGS sequence"/>
</dbReference>
<dbReference type="Pfam" id="PF04138">
    <property type="entry name" value="GtrA_DPMS_TM"/>
    <property type="match status" value="1"/>
</dbReference>
<keyword evidence="3 11" id="KW-0328">Glycosyltransferase</keyword>
<dbReference type="GO" id="GO:0000271">
    <property type="term" value="P:polysaccharide biosynthetic process"/>
    <property type="evidence" value="ECO:0007669"/>
    <property type="project" value="InterPro"/>
</dbReference>
<reference evidence="11 12" key="1">
    <citation type="submission" date="2016-10" db="EMBL/GenBank/DDBJ databases">
        <authorList>
            <person name="de Groot N.N."/>
        </authorList>
    </citation>
    <scope>NUCLEOTIDE SEQUENCE [LARGE SCALE GENOMIC DNA]</scope>
    <source>
        <strain evidence="11 12">DSM 13305</strain>
    </source>
</reference>
<dbReference type="InterPro" id="IPR001173">
    <property type="entry name" value="Glyco_trans_2-like"/>
</dbReference>
<evidence type="ECO:0000313" key="11">
    <source>
        <dbReference type="EMBL" id="SEP46648.1"/>
    </source>
</evidence>
<accession>A0A1H8Y529</accession>
<keyword evidence="4 11" id="KW-0808">Transferase</keyword>
<dbReference type="EMBL" id="FODY01000040">
    <property type="protein sequence ID" value="SEP46648.1"/>
    <property type="molecule type" value="Genomic_DNA"/>
</dbReference>
<dbReference type="Gene3D" id="3.90.550.10">
    <property type="entry name" value="Spore Coat Polysaccharide Biosynthesis Protein SpsA, Chain A"/>
    <property type="match status" value="1"/>
</dbReference>
<evidence type="ECO:0000256" key="2">
    <source>
        <dbReference type="ARBA" id="ARBA00006739"/>
    </source>
</evidence>
<feature type="transmembrane region" description="Helical" evidence="8">
    <location>
        <begin position="264"/>
        <end position="281"/>
    </location>
</feature>
<evidence type="ECO:0000259" key="9">
    <source>
        <dbReference type="Pfam" id="PF00535"/>
    </source>
</evidence>
<comment type="similarity">
    <text evidence="2">Belongs to the glycosyltransferase 2 family.</text>
</comment>
<evidence type="ECO:0000256" key="6">
    <source>
        <dbReference type="ARBA" id="ARBA00022989"/>
    </source>
</evidence>
<dbReference type="InterPro" id="IPR039528">
    <property type="entry name" value="DPM1-like"/>
</dbReference>
<feature type="transmembrane region" description="Helical" evidence="8">
    <location>
        <begin position="329"/>
        <end position="347"/>
    </location>
</feature>
<organism evidence="11 12">
    <name type="scientific">Propionispora vibrioides</name>
    <dbReference type="NCBI Taxonomy" id="112903"/>
    <lineage>
        <taxon>Bacteria</taxon>
        <taxon>Bacillati</taxon>
        <taxon>Bacillota</taxon>
        <taxon>Negativicutes</taxon>
        <taxon>Selenomonadales</taxon>
        <taxon>Sporomusaceae</taxon>
        <taxon>Propionispora</taxon>
    </lineage>
</organism>
<dbReference type="AlphaFoldDB" id="A0A1H8Y529"/>
<dbReference type="InterPro" id="IPR029044">
    <property type="entry name" value="Nucleotide-diphossugar_trans"/>
</dbReference>
<dbReference type="CDD" id="cd06442">
    <property type="entry name" value="DPM1_like"/>
    <property type="match status" value="1"/>
</dbReference>
<comment type="subcellular location">
    <subcellularLocation>
        <location evidence="1">Membrane</location>
        <topology evidence="1">Multi-pass membrane protein</topology>
    </subcellularLocation>
</comment>
<dbReference type="SUPFAM" id="SSF53448">
    <property type="entry name" value="Nucleotide-diphospho-sugar transferases"/>
    <property type="match status" value="1"/>
</dbReference>
<dbReference type="GO" id="GO:0035269">
    <property type="term" value="P:protein O-linked glycosylation via mannose"/>
    <property type="evidence" value="ECO:0007669"/>
    <property type="project" value="TreeGrafter"/>
</dbReference>
<dbReference type="GO" id="GO:0004582">
    <property type="term" value="F:dolichyl-phosphate beta-D-mannosyltransferase activity"/>
    <property type="evidence" value="ECO:0007669"/>
    <property type="project" value="InterPro"/>
</dbReference>
<gene>
    <name evidence="11" type="ORF">SAMN04490178_1405</name>
</gene>
<dbReference type="STRING" id="112903.SAMN04490178_1405"/>
<dbReference type="RefSeq" id="WP_091752073.1">
    <property type="nucleotide sequence ID" value="NZ_FODY01000040.1"/>
</dbReference>
<evidence type="ECO:0000256" key="7">
    <source>
        <dbReference type="ARBA" id="ARBA00023136"/>
    </source>
</evidence>
<evidence type="ECO:0000259" key="10">
    <source>
        <dbReference type="Pfam" id="PF04138"/>
    </source>
</evidence>
<dbReference type="GO" id="GO:0006506">
    <property type="term" value="P:GPI anchor biosynthetic process"/>
    <property type="evidence" value="ECO:0007669"/>
    <property type="project" value="TreeGrafter"/>
</dbReference>
<keyword evidence="5 8" id="KW-0812">Transmembrane</keyword>
<evidence type="ECO:0000256" key="8">
    <source>
        <dbReference type="SAM" id="Phobius"/>
    </source>
</evidence>
<evidence type="ECO:0000256" key="1">
    <source>
        <dbReference type="ARBA" id="ARBA00004141"/>
    </source>
</evidence>
<keyword evidence="6 8" id="KW-1133">Transmembrane helix</keyword>
<feature type="transmembrane region" description="Helical" evidence="8">
    <location>
        <begin position="301"/>
        <end position="323"/>
    </location>
</feature>
<proteinExistence type="inferred from homology"/>
<feature type="domain" description="Glycosyltransferase 2-like" evidence="9">
    <location>
        <begin position="4"/>
        <end position="170"/>
    </location>
</feature>
<keyword evidence="7 8" id="KW-0472">Membrane</keyword>
<evidence type="ECO:0000313" key="12">
    <source>
        <dbReference type="Proteomes" id="UP000198847"/>
    </source>
</evidence>
<evidence type="ECO:0000256" key="3">
    <source>
        <dbReference type="ARBA" id="ARBA00022676"/>
    </source>
</evidence>
<dbReference type="PANTHER" id="PTHR43398:SF1">
    <property type="entry name" value="DOLICHOL-PHOSPHATE MANNOSYLTRANSFERASE SUBUNIT 1"/>
    <property type="match status" value="1"/>
</dbReference>
<dbReference type="PANTHER" id="PTHR43398">
    <property type="entry name" value="DOLICHOL-PHOSPHATE MANNOSYLTRANSFERASE SUBUNIT 1"/>
    <property type="match status" value="1"/>
</dbReference>
<evidence type="ECO:0000256" key="5">
    <source>
        <dbReference type="ARBA" id="ARBA00022692"/>
    </source>
</evidence>
<dbReference type="OrthoDB" id="9810303at2"/>